<evidence type="ECO:0000256" key="1">
    <source>
        <dbReference type="ARBA" id="ARBA00004123"/>
    </source>
</evidence>
<dbReference type="GO" id="GO:0003677">
    <property type="term" value="F:DNA binding"/>
    <property type="evidence" value="ECO:0007669"/>
    <property type="project" value="UniProtKB-KW"/>
</dbReference>
<dbReference type="SUPFAM" id="SSF47459">
    <property type="entry name" value="HLH, helix-loop-helix DNA-binding domain"/>
    <property type="match status" value="1"/>
</dbReference>
<comment type="subcellular location">
    <subcellularLocation>
        <location evidence="1">Nucleus</location>
    </subcellularLocation>
</comment>
<organism evidence="8 9">
    <name type="scientific">Durio zibethinus</name>
    <name type="common">Durian</name>
    <dbReference type="NCBI Taxonomy" id="66656"/>
    <lineage>
        <taxon>Eukaryota</taxon>
        <taxon>Viridiplantae</taxon>
        <taxon>Streptophyta</taxon>
        <taxon>Embryophyta</taxon>
        <taxon>Tracheophyta</taxon>
        <taxon>Spermatophyta</taxon>
        <taxon>Magnoliopsida</taxon>
        <taxon>eudicotyledons</taxon>
        <taxon>Gunneridae</taxon>
        <taxon>Pentapetalae</taxon>
        <taxon>rosids</taxon>
        <taxon>malvids</taxon>
        <taxon>Malvales</taxon>
        <taxon>Malvaceae</taxon>
        <taxon>Helicteroideae</taxon>
        <taxon>Durio</taxon>
    </lineage>
</organism>
<feature type="compositionally biased region" description="Polar residues" evidence="6">
    <location>
        <begin position="28"/>
        <end position="38"/>
    </location>
</feature>
<dbReference type="InterPro" id="IPR011598">
    <property type="entry name" value="bHLH_dom"/>
</dbReference>
<feature type="region of interest" description="Disordered" evidence="6">
    <location>
        <begin position="13"/>
        <end position="38"/>
    </location>
</feature>
<keyword evidence="4" id="KW-0804">Transcription</keyword>
<dbReference type="PANTHER" id="PTHR45855">
    <property type="entry name" value="TRANSCRIPTION FACTOR PIF1-RELATED"/>
    <property type="match status" value="1"/>
</dbReference>
<dbReference type="PROSITE" id="PS50888">
    <property type="entry name" value="BHLH"/>
    <property type="match status" value="1"/>
</dbReference>
<dbReference type="Pfam" id="PF00010">
    <property type="entry name" value="HLH"/>
    <property type="match status" value="1"/>
</dbReference>
<evidence type="ECO:0000313" key="9">
    <source>
        <dbReference type="RefSeq" id="XP_022775750.1"/>
    </source>
</evidence>
<evidence type="ECO:0000313" key="8">
    <source>
        <dbReference type="Proteomes" id="UP000515121"/>
    </source>
</evidence>
<dbReference type="InterPro" id="IPR036638">
    <property type="entry name" value="HLH_DNA-bd_sf"/>
</dbReference>
<dbReference type="GO" id="GO:0005634">
    <property type="term" value="C:nucleus"/>
    <property type="evidence" value="ECO:0007669"/>
    <property type="project" value="UniProtKB-SubCell"/>
</dbReference>
<dbReference type="InterPro" id="IPR047265">
    <property type="entry name" value="PIF1-like_bHLH"/>
</dbReference>
<dbReference type="PANTHER" id="PTHR45855:SF12">
    <property type="entry name" value="TRANSCRIPTION FACTOR PIF7-LIKE ISOFORM X1"/>
    <property type="match status" value="1"/>
</dbReference>
<dbReference type="SMART" id="SM00353">
    <property type="entry name" value="HLH"/>
    <property type="match status" value="1"/>
</dbReference>
<evidence type="ECO:0000259" key="7">
    <source>
        <dbReference type="PROSITE" id="PS50888"/>
    </source>
</evidence>
<dbReference type="GeneID" id="111317577"/>
<evidence type="ECO:0000256" key="5">
    <source>
        <dbReference type="ARBA" id="ARBA00023242"/>
    </source>
</evidence>
<feature type="region of interest" description="Disordered" evidence="6">
    <location>
        <begin position="188"/>
        <end position="249"/>
    </location>
</feature>
<accession>A0A6P6BFB3</accession>
<evidence type="ECO:0000256" key="3">
    <source>
        <dbReference type="ARBA" id="ARBA00023125"/>
    </source>
</evidence>
<dbReference type="FunFam" id="4.10.280.10:FF:000059">
    <property type="entry name" value="transcription factor UNE10 isoform X1"/>
    <property type="match status" value="1"/>
</dbReference>
<dbReference type="InterPro" id="IPR031066">
    <property type="entry name" value="bHLH_ALC-like_plant"/>
</dbReference>
<protein>
    <submittedName>
        <fullName evidence="9">Transcription factor PIF7-like</fullName>
    </submittedName>
</protein>
<dbReference type="CDD" id="cd11445">
    <property type="entry name" value="bHLH_AtPIF_like"/>
    <property type="match status" value="1"/>
</dbReference>
<proteinExistence type="predicted"/>
<reference evidence="9" key="1">
    <citation type="submission" date="2025-08" db="UniProtKB">
        <authorList>
            <consortium name="RefSeq"/>
        </authorList>
    </citation>
    <scope>IDENTIFICATION</scope>
    <source>
        <tissue evidence="9">Fruit stalk</tissue>
    </source>
</reference>
<keyword evidence="8" id="KW-1185">Reference proteome</keyword>
<gene>
    <name evidence="9" type="primary">LOC111317577</name>
</gene>
<dbReference type="KEGG" id="dzi:111317577"/>
<dbReference type="AlphaFoldDB" id="A0A6P6BFB3"/>
<feature type="compositionally biased region" description="Basic and acidic residues" evidence="6">
    <location>
        <begin position="240"/>
        <end position="249"/>
    </location>
</feature>
<feature type="compositionally biased region" description="Basic and acidic residues" evidence="6">
    <location>
        <begin position="198"/>
        <end position="220"/>
    </location>
</feature>
<dbReference type="RefSeq" id="XP_022775750.1">
    <property type="nucleotide sequence ID" value="XM_022920015.1"/>
</dbReference>
<dbReference type="OrthoDB" id="71302at2759"/>
<dbReference type="Gene3D" id="4.10.280.10">
    <property type="entry name" value="Helix-loop-helix DNA-binding domain"/>
    <property type="match status" value="1"/>
</dbReference>
<evidence type="ECO:0000256" key="6">
    <source>
        <dbReference type="SAM" id="MobiDB-lite"/>
    </source>
</evidence>
<keyword evidence="2" id="KW-0805">Transcription regulation</keyword>
<feature type="domain" description="BHLH" evidence="7">
    <location>
        <begin position="233"/>
        <end position="282"/>
    </location>
</feature>
<dbReference type="Proteomes" id="UP000515121">
    <property type="component" value="Unplaced"/>
</dbReference>
<keyword evidence="5" id="KW-0539">Nucleus</keyword>
<name>A0A6P6BFB3_DURZI</name>
<keyword evidence="3" id="KW-0238">DNA-binding</keyword>
<evidence type="ECO:0000256" key="4">
    <source>
        <dbReference type="ARBA" id="ARBA00023163"/>
    </source>
</evidence>
<sequence length="435" mass="47828">MSHCIVPNWNLKHQRQEQVEEEEEGNRSSHVLNPSNTHLVPMSSNYEVAELTWENGQLAMHGLSGLLPTALTKPTWGRSSDTLESLVHQATCHDQNQNFNFLQHDNTPANRSSDIAASSGGNWAESTGGLPMAAAALLKKRARSDSDQCWKNYLSGGIQEDRADRSACASASATLCRDNDTTLMTWASHESPQSMKTKTTDEDSACHNGSETRDEDRETGGETGRSHSTRRSRAAAIHNLSERRRRDRINQKMKTLQKLVPNASKTDKASMLDEVIEYLKQLQAQVQMMSMRSMPQMMMPLGMQQHLQMSILARMGMGVGLGMGMGMLDINSMAPNASHSLPPLMHPSPVTAPNPTFLPPPFVAPPIVPPRMAAQANSNATSNATVPLPDPYCAFLAQSMNMDLYSKMAALYRPQINQTTQTASSPSRSNNVQED</sequence>
<feature type="compositionally biased region" description="Polar residues" evidence="6">
    <location>
        <begin position="188"/>
        <end position="197"/>
    </location>
</feature>
<evidence type="ECO:0000256" key="2">
    <source>
        <dbReference type="ARBA" id="ARBA00023015"/>
    </source>
</evidence>
<dbReference type="GO" id="GO:0046983">
    <property type="term" value="F:protein dimerization activity"/>
    <property type="evidence" value="ECO:0007669"/>
    <property type="project" value="InterPro"/>
</dbReference>